<dbReference type="InterPro" id="IPR036291">
    <property type="entry name" value="NAD(P)-bd_dom_sf"/>
</dbReference>
<evidence type="ECO:0000256" key="6">
    <source>
        <dbReference type="ARBA" id="ARBA00022989"/>
    </source>
</evidence>
<dbReference type="PROSITE" id="PS00061">
    <property type="entry name" value="ADH_SHORT"/>
    <property type="match status" value="1"/>
</dbReference>
<gene>
    <name evidence="12" type="ORF">NPX13_g11303</name>
</gene>
<feature type="transmembrane region" description="Helical" evidence="11">
    <location>
        <begin position="281"/>
        <end position="301"/>
    </location>
</feature>
<organism evidence="12 13">
    <name type="scientific">Xylaria arbuscula</name>
    <dbReference type="NCBI Taxonomy" id="114810"/>
    <lineage>
        <taxon>Eukaryota</taxon>
        <taxon>Fungi</taxon>
        <taxon>Dikarya</taxon>
        <taxon>Ascomycota</taxon>
        <taxon>Pezizomycotina</taxon>
        <taxon>Sordariomycetes</taxon>
        <taxon>Xylariomycetidae</taxon>
        <taxon>Xylariales</taxon>
        <taxon>Xylariaceae</taxon>
        <taxon>Xylaria</taxon>
    </lineage>
</organism>
<dbReference type="Proteomes" id="UP001148614">
    <property type="component" value="Unassembled WGS sequence"/>
</dbReference>
<dbReference type="InterPro" id="IPR000425">
    <property type="entry name" value="MIP"/>
</dbReference>
<evidence type="ECO:0000256" key="9">
    <source>
        <dbReference type="RuleBase" id="RU000477"/>
    </source>
</evidence>
<evidence type="ECO:0000256" key="5">
    <source>
        <dbReference type="ARBA" id="ARBA00022857"/>
    </source>
</evidence>
<feature type="transmembrane region" description="Helical" evidence="11">
    <location>
        <begin position="141"/>
        <end position="160"/>
    </location>
</feature>
<evidence type="ECO:0000256" key="4">
    <source>
        <dbReference type="ARBA" id="ARBA00022737"/>
    </source>
</evidence>
<keyword evidence="5" id="KW-0521">NADP</keyword>
<evidence type="ECO:0000256" key="3">
    <source>
        <dbReference type="ARBA" id="ARBA00022692"/>
    </source>
</evidence>
<reference evidence="12" key="1">
    <citation type="submission" date="2022-07" db="EMBL/GenBank/DDBJ databases">
        <title>Genome Sequence of Xylaria arbuscula.</title>
        <authorList>
            <person name="Buettner E."/>
        </authorList>
    </citation>
    <scope>NUCLEOTIDE SEQUENCE</scope>
    <source>
        <strain evidence="12">VT107</strain>
    </source>
</reference>
<dbReference type="Pfam" id="PF13561">
    <property type="entry name" value="adh_short_C2"/>
    <property type="match status" value="1"/>
</dbReference>
<sequence>MDPPDDDNEFLAEILLTPRTTVSGIMRHAQGHFSYNTAKGATVHLTKLMSAEFQKAGIRVNSIAPGYFPSEMTAKKSDERQKSHVPEEKIQDKGHVPLARPGRETEMGMSVLYLAKNQYVNGEIIAVDGGVLNVLAGRQDFVAATGEFVGTFWFLFFGYAGHLMVLDETATTGNLGPSTIIYVSLAWISGGFFNPAVTFGLSLCGRLPWQRTAVFVPTQMLACITAGAVVKVLFPGDIARINTTLAPGVNVSQGLFAEMFFTSYLVFVVLMLAVEKSRDTFIAPLGIGLALFVAEIPGVYFTGGSLNPARSFGCAVAAPSFPGYHWIYWLGPALGAAIAAGYYRFVKMCHYEEVNPGQDASNSEEFIARSNSGRETSEA</sequence>
<evidence type="ECO:0000256" key="7">
    <source>
        <dbReference type="ARBA" id="ARBA00023136"/>
    </source>
</evidence>
<proteinExistence type="inferred from homology"/>
<evidence type="ECO:0000256" key="11">
    <source>
        <dbReference type="SAM" id="Phobius"/>
    </source>
</evidence>
<dbReference type="Gene3D" id="3.40.50.720">
    <property type="entry name" value="NAD(P)-binding Rossmann-like Domain"/>
    <property type="match status" value="1"/>
</dbReference>
<dbReference type="PANTHER" id="PTHR19139">
    <property type="entry name" value="AQUAPORIN TRANSPORTER"/>
    <property type="match status" value="1"/>
</dbReference>
<dbReference type="Gene3D" id="1.20.1080.10">
    <property type="entry name" value="Glycerol uptake facilitator protein"/>
    <property type="match status" value="1"/>
</dbReference>
<comment type="subcellular location">
    <subcellularLocation>
        <location evidence="1">Membrane</location>
        <topology evidence="1">Multi-pass membrane protein</topology>
    </subcellularLocation>
</comment>
<evidence type="ECO:0000313" key="13">
    <source>
        <dbReference type="Proteomes" id="UP001148614"/>
    </source>
</evidence>
<comment type="similarity">
    <text evidence="2 9">Belongs to the MIP/aquaporin (TC 1.A.8) family.</text>
</comment>
<dbReference type="SUPFAM" id="SSF81338">
    <property type="entry name" value="Aquaporin-like"/>
    <property type="match status" value="1"/>
</dbReference>
<dbReference type="GO" id="GO:0005886">
    <property type="term" value="C:plasma membrane"/>
    <property type="evidence" value="ECO:0007669"/>
    <property type="project" value="TreeGrafter"/>
</dbReference>
<dbReference type="InterPro" id="IPR034294">
    <property type="entry name" value="Aquaporin_transptr"/>
</dbReference>
<feature type="transmembrane region" description="Helical" evidence="11">
    <location>
        <begin position="180"/>
        <end position="201"/>
    </location>
</feature>
<dbReference type="PANTHER" id="PTHR19139:SF283">
    <property type="entry name" value="AQUAPORIN"/>
    <property type="match status" value="1"/>
</dbReference>
<evidence type="ECO:0000256" key="2">
    <source>
        <dbReference type="ARBA" id="ARBA00006175"/>
    </source>
</evidence>
<keyword evidence="6 11" id="KW-1133">Transmembrane helix</keyword>
<protein>
    <recommendedName>
        <fullName evidence="14">Aquaporin-like protein</fullName>
    </recommendedName>
</protein>
<feature type="region of interest" description="Disordered" evidence="10">
    <location>
        <begin position="356"/>
        <end position="379"/>
    </location>
</feature>
<feature type="compositionally biased region" description="Polar residues" evidence="10">
    <location>
        <begin position="358"/>
        <end position="379"/>
    </location>
</feature>
<keyword evidence="4" id="KW-0677">Repeat</keyword>
<evidence type="ECO:0000313" key="12">
    <source>
        <dbReference type="EMBL" id="KAJ3551689.1"/>
    </source>
</evidence>
<dbReference type="VEuPathDB" id="FungiDB:F4678DRAFT_428928"/>
<keyword evidence="7 11" id="KW-0472">Membrane</keyword>
<evidence type="ECO:0000256" key="10">
    <source>
        <dbReference type="SAM" id="MobiDB-lite"/>
    </source>
</evidence>
<feature type="transmembrane region" description="Helical" evidence="11">
    <location>
        <begin position="254"/>
        <end position="274"/>
    </location>
</feature>
<evidence type="ECO:0008006" key="14">
    <source>
        <dbReference type="Google" id="ProtNLM"/>
    </source>
</evidence>
<dbReference type="AlphaFoldDB" id="A0A9W8N351"/>
<dbReference type="SUPFAM" id="SSF51735">
    <property type="entry name" value="NAD(P)-binding Rossmann-fold domains"/>
    <property type="match status" value="1"/>
</dbReference>
<accession>A0A9W8N351</accession>
<feature type="transmembrane region" description="Helical" evidence="11">
    <location>
        <begin position="326"/>
        <end position="345"/>
    </location>
</feature>
<feature type="transmembrane region" description="Helical" evidence="11">
    <location>
        <begin position="213"/>
        <end position="234"/>
    </location>
</feature>
<dbReference type="InterPro" id="IPR002347">
    <property type="entry name" value="SDR_fam"/>
</dbReference>
<dbReference type="VEuPathDB" id="FungiDB:F4678DRAFT_478523"/>
<evidence type="ECO:0000256" key="1">
    <source>
        <dbReference type="ARBA" id="ARBA00004141"/>
    </source>
</evidence>
<comment type="catalytic activity">
    <reaction evidence="8">
        <text>H2O(in) = H2O(out)</text>
        <dbReference type="Rhea" id="RHEA:29667"/>
        <dbReference type="ChEBI" id="CHEBI:15377"/>
    </reaction>
</comment>
<comment type="caution">
    <text evidence="12">The sequence shown here is derived from an EMBL/GenBank/DDBJ whole genome shotgun (WGS) entry which is preliminary data.</text>
</comment>
<dbReference type="InterPro" id="IPR020904">
    <property type="entry name" value="Sc_DH/Rdtase_CS"/>
</dbReference>
<keyword evidence="13" id="KW-1185">Reference proteome</keyword>
<name>A0A9W8N351_9PEZI</name>
<keyword evidence="3 9" id="KW-0812">Transmembrane</keyword>
<dbReference type="GO" id="GO:0015250">
    <property type="term" value="F:water channel activity"/>
    <property type="evidence" value="ECO:0007669"/>
    <property type="project" value="TreeGrafter"/>
</dbReference>
<evidence type="ECO:0000256" key="8">
    <source>
        <dbReference type="ARBA" id="ARBA00034651"/>
    </source>
</evidence>
<dbReference type="EMBL" id="JANPWZ010003675">
    <property type="protein sequence ID" value="KAJ3551689.1"/>
    <property type="molecule type" value="Genomic_DNA"/>
</dbReference>
<dbReference type="InterPro" id="IPR023271">
    <property type="entry name" value="Aquaporin-like"/>
</dbReference>
<dbReference type="PRINTS" id="PR00783">
    <property type="entry name" value="MINTRINSICP"/>
</dbReference>
<keyword evidence="9" id="KW-0813">Transport</keyword>
<dbReference type="Pfam" id="PF00230">
    <property type="entry name" value="MIP"/>
    <property type="match status" value="1"/>
</dbReference>